<comment type="function">
    <text evidence="9">The M ring may be actively involved in energy transduction.</text>
</comment>
<dbReference type="PANTHER" id="PTHR30046">
    <property type="entry name" value="FLAGELLAR M-RING PROTEIN"/>
    <property type="match status" value="1"/>
</dbReference>
<feature type="domain" description="Flagellar M-ring C-terminal" evidence="13">
    <location>
        <begin position="261"/>
        <end position="439"/>
    </location>
</feature>
<feature type="region of interest" description="Disordered" evidence="10">
    <location>
        <begin position="285"/>
        <end position="335"/>
    </location>
</feature>
<evidence type="ECO:0000259" key="13">
    <source>
        <dbReference type="Pfam" id="PF08345"/>
    </source>
</evidence>
<keyword evidence="6 11" id="KW-1133">Transmembrane helix</keyword>
<dbReference type="InterPro" id="IPR013556">
    <property type="entry name" value="Flag_M-ring_C"/>
</dbReference>
<evidence type="ECO:0000256" key="5">
    <source>
        <dbReference type="ARBA" id="ARBA00022692"/>
    </source>
</evidence>
<keyword evidence="15" id="KW-1185">Reference proteome</keyword>
<accession>A0ABS2CFR7</accession>
<reference evidence="14 15" key="1">
    <citation type="submission" date="2019-11" db="EMBL/GenBank/DDBJ databases">
        <title>Novel Deefgea species.</title>
        <authorList>
            <person name="Han J.-H."/>
        </authorList>
    </citation>
    <scope>NUCLEOTIDE SEQUENCE [LARGE SCALE GENOMIC DNA]</scope>
    <source>
        <strain evidence="14 15">LMG 24817</strain>
    </source>
</reference>
<dbReference type="PANTHER" id="PTHR30046:SF0">
    <property type="entry name" value="FLAGELLAR M-RING PROTEIN"/>
    <property type="match status" value="1"/>
</dbReference>
<evidence type="ECO:0000256" key="4">
    <source>
        <dbReference type="ARBA" id="ARBA00022475"/>
    </source>
</evidence>
<name>A0ABS2CFR7_9NEIS</name>
<keyword evidence="8 9" id="KW-0975">Bacterial flagellum</keyword>
<keyword evidence="5 11" id="KW-0812">Transmembrane</keyword>
<evidence type="ECO:0000313" key="15">
    <source>
        <dbReference type="Proteomes" id="UP001195660"/>
    </source>
</evidence>
<dbReference type="Gene3D" id="3.30.300.30">
    <property type="match status" value="1"/>
</dbReference>
<evidence type="ECO:0000256" key="8">
    <source>
        <dbReference type="ARBA" id="ARBA00023143"/>
    </source>
</evidence>
<evidence type="ECO:0000256" key="7">
    <source>
        <dbReference type="ARBA" id="ARBA00023136"/>
    </source>
</evidence>
<gene>
    <name evidence="14" type="primary">fliF</name>
    <name evidence="14" type="ORF">GM173_15520</name>
</gene>
<dbReference type="EMBL" id="WOFE01000014">
    <property type="protein sequence ID" value="MBM5572981.1"/>
    <property type="molecule type" value="Genomic_DNA"/>
</dbReference>
<dbReference type="RefSeq" id="WP_203572308.1">
    <property type="nucleotide sequence ID" value="NZ_WOFE01000014.1"/>
</dbReference>
<comment type="caution">
    <text evidence="14">The sequence shown here is derived from an EMBL/GenBank/DDBJ whole genome shotgun (WGS) entry which is preliminary data.</text>
</comment>
<proteinExistence type="inferred from homology"/>
<evidence type="ECO:0000256" key="11">
    <source>
        <dbReference type="SAM" id="Phobius"/>
    </source>
</evidence>
<dbReference type="InterPro" id="IPR043427">
    <property type="entry name" value="YscJ/FliF"/>
</dbReference>
<dbReference type="Pfam" id="PF08345">
    <property type="entry name" value="YscJ_FliF_C"/>
    <property type="match status" value="1"/>
</dbReference>
<dbReference type="Pfam" id="PF01514">
    <property type="entry name" value="YscJ_FliF"/>
    <property type="match status" value="1"/>
</dbReference>
<dbReference type="NCBIfam" id="TIGR00206">
    <property type="entry name" value="fliF"/>
    <property type="match status" value="1"/>
</dbReference>
<comment type="subcellular location">
    <subcellularLocation>
        <location evidence="1 9">Bacterial flagellum basal body</location>
    </subcellularLocation>
    <subcellularLocation>
        <location evidence="2">Cell membrane</location>
        <topology evidence="2">Multi-pass membrane protein</topology>
    </subcellularLocation>
</comment>
<evidence type="ECO:0000256" key="9">
    <source>
        <dbReference type="PIRNR" id="PIRNR004862"/>
    </source>
</evidence>
<dbReference type="PIRSF" id="PIRSF004862">
    <property type="entry name" value="FliF"/>
    <property type="match status" value="1"/>
</dbReference>
<evidence type="ECO:0000256" key="6">
    <source>
        <dbReference type="ARBA" id="ARBA00022989"/>
    </source>
</evidence>
<dbReference type="PRINTS" id="PR01009">
    <property type="entry name" value="FLGMRINGFLIF"/>
</dbReference>
<feature type="transmembrane region" description="Helical" evidence="11">
    <location>
        <begin position="465"/>
        <end position="483"/>
    </location>
</feature>
<dbReference type="InterPro" id="IPR006182">
    <property type="entry name" value="FliF_N_dom"/>
</dbReference>
<protein>
    <recommendedName>
        <fullName evidence="9">Flagellar M-ring protein</fullName>
    </recommendedName>
</protein>
<dbReference type="Proteomes" id="UP001195660">
    <property type="component" value="Unassembled WGS sequence"/>
</dbReference>
<keyword evidence="4" id="KW-1003">Cell membrane</keyword>
<evidence type="ECO:0000256" key="1">
    <source>
        <dbReference type="ARBA" id="ARBA00004117"/>
    </source>
</evidence>
<feature type="transmembrane region" description="Helical" evidence="11">
    <location>
        <begin position="34"/>
        <end position="53"/>
    </location>
</feature>
<feature type="compositionally biased region" description="Polar residues" evidence="10">
    <location>
        <begin position="302"/>
        <end position="312"/>
    </location>
</feature>
<evidence type="ECO:0000256" key="3">
    <source>
        <dbReference type="ARBA" id="ARBA00007971"/>
    </source>
</evidence>
<keyword evidence="14" id="KW-0282">Flagellum</keyword>
<dbReference type="InterPro" id="IPR045851">
    <property type="entry name" value="AMP-bd_C_sf"/>
</dbReference>
<organism evidence="14 15">
    <name type="scientific">Deefgea chitinilytica</name>
    <dbReference type="NCBI Taxonomy" id="570276"/>
    <lineage>
        <taxon>Bacteria</taxon>
        <taxon>Pseudomonadati</taxon>
        <taxon>Pseudomonadota</taxon>
        <taxon>Betaproteobacteria</taxon>
        <taxon>Neisseriales</taxon>
        <taxon>Chitinibacteraceae</taxon>
        <taxon>Deefgea</taxon>
    </lineage>
</organism>
<comment type="similarity">
    <text evidence="3 9">Belongs to the FliF family.</text>
</comment>
<evidence type="ECO:0000256" key="2">
    <source>
        <dbReference type="ARBA" id="ARBA00004651"/>
    </source>
</evidence>
<dbReference type="InterPro" id="IPR000067">
    <property type="entry name" value="FlgMring_FliF"/>
</dbReference>
<feature type="domain" description="Flagellar M-ring N-terminal" evidence="12">
    <location>
        <begin position="55"/>
        <end position="227"/>
    </location>
</feature>
<sequence length="573" mass="61899">MAEAGVATDNTLVRAGNIGGLRERFNEMPAGRKMLAMVMIAVIIAAVVGSLLWSREPAYRILFTNLPDKDGGAVVQSLEQLKIPFKLDAGTISVPADKIYDVRLKLAAQGLPKAANTGFELIDNQKFGVSQFAEQVNYQRAIEGELVRSIESISSVEKARVHLATPKQTVFLRDQQKPSASIVLTLHPGRTLDGGQIAGIIHLVSSSIPGLPVSNVTVVDQEGNLLSRSADLMNKGSLDQRQLQYVNLVERGFVERLETILAPIVGKGNVRAEVTAQIDFSEVEQTSETFKPNSPPNAAAIRSQQSLEQSGRSSEDAAMGVPGALSNQPPGAATAPITAPVASAASAVASTGTTSLRKEGTTNFEVDKTIQHVRQSVGNVKRLSAAVVLNYKAGKDKDGKLSYVPFTPAEMTQINNLVREAIGFNKERGDSVNVVNAAFAESIPLEEKPLQDRALSYVQNNGTDVLKAFVILVAVFYLLFFIVRPLMKDITRSREEARTMELDLGEMSVGEHFTADTGSKSDSEEDQQKMSAFADLLQQAKELAKNDPRMVATILREWMANAADDKADPNKVS</sequence>
<keyword evidence="14" id="KW-0966">Cell projection</keyword>
<evidence type="ECO:0000313" key="14">
    <source>
        <dbReference type="EMBL" id="MBM5572981.1"/>
    </source>
</evidence>
<keyword evidence="7 11" id="KW-0472">Membrane</keyword>
<evidence type="ECO:0000259" key="12">
    <source>
        <dbReference type="Pfam" id="PF01514"/>
    </source>
</evidence>
<evidence type="ECO:0000256" key="10">
    <source>
        <dbReference type="SAM" id="MobiDB-lite"/>
    </source>
</evidence>
<keyword evidence="14" id="KW-0969">Cilium</keyword>